<gene>
    <name evidence="2" type="ORF">CCAX7_003610</name>
</gene>
<keyword evidence="3" id="KW-1185">Reference proteome</keyword>
<proteinExistence type="predicted"/>
<name>A0A402CSA4_9BACT</name>
<feature type="domain" description="Invasin" evidence="1">
    <location>
        <begin position="39"/>
        <end position="121"/>
    </location>
</feature>
<protein>
    <recommendedName>
        <fullName evidence="1">Invasin domain-containing protein</fullName>
    </recommendedName>
</protein>
<accession>A0A402CSA4</accession>
<organism evidence="2 3">
    <name type="scientific">Capsulimonas corticalis</name>
    <dbReference type="NCBI Taxonomy" id="2219043"/>
    <lineage>
        <taxon>Bacteria</taxon>
        <taxon>Bacillati</taxon>
        <taxon>Armatimonadota</taxon>
        <taxon>Armatimonadia</taxon>
        <taxon>Capsulimonadales</taxon>
        <taxon>Capsulimonadaceae</taxon>
        <taxon>Capsulimonas</taxon>
    </lineage>
</organism>
<sequence>MRGKSRRSRISKVFRIAVGFSAVALSVHSAYAGGRTSVSLTANPSVIIADGKSTTTIAIMIRDGNGGLVPDGTEVHLVTSQGILDKETVTTVSGVARAVLTSSASESMATVTATCILGGDSGVGNANLPVEFTADRTLASSGGESRWIRIDCAEYLVYSADGKIVEADGKHGSAHLHYHGVTINADAIQIDLQSLQLLARNAVMTQNKHTLTAAQLKFDLNSMSGKGVVSDAKRGPHEVTISGLGFDTADIRSGDAAVGAPPPIPGGDASAPAPDEYAFLDLSQSRVVITARAIAVDQGSQLQFRRASIYSDGKKVLSVPFHMMPLTTDQLFGEQIVGYGSQGLFLNVPYYYSVSPTSTGTIYLRNSAIAGASLQTSVPTYSGINGSRPGVSLDLQQTYSMGAGGQGSLIMNSLTRSDWGAHWQHTQQIDSLTNSNFYIDSPAHRSIFGASNVSHRFKDFSLNFSANANQDPGQDGYSSSGTSLNTYLQTNAREIGATGINFVSTASWQSGQSNYTIPNSSKVTQSLDTEGLDMRFYTAPIHFGKDTSLSNSLTVGQTWSRGASQTSPTLLGTLGLQRVMPMHGRLNVNYTYRYDPLLSHYSDSTLAGLYNQAASQHRMNIGYSATPSKKLLMSFSTNLGWPQNTTNLFSTVSYKYNDDWQLGLSTFYSKYFTGSYNATELSLTRRVFNRSIVFTYSTDTHKVRFDFGAGTF</sequence>
<dbReference type="Proteomes" id="UP000287394">
    <property type="component" value="Chromosome"/>
</dbReference>
<dbReference type="AlphaFoldDB" id="A0A402CSA4"/>
<dbReference type="SUPFAM" id="SSF49373">
    <property type="entry name" value="Invasin/intimin cell-adhesion fragments"/>
    <property type="match status" value="1"/>
</dbReference>
<reference evidence="2 3" key="1">
    <citation type="journal article" date="2019" name="Int. J. Syst. Evol. Microbiol.">
        <title>Capsulimonas corticalis gen. nov., sp. nov., an aerobic capsulated bacterium, of a novel bacterial order, Capsulimonadales ord. nov., of the class Armatimonadia of the phylum Armatimonadetes.</title>
        <authorList>
            <person name="Li J."/>
            <person name="Kudo C."/>
            <person name="Tonouchi A."/>
        </authorList>
    </citation>
    <scope>NUCLEOTIDE SEQUENCE [LARGE SCALE GENOMIC DNA]</scope>
    <source>
        <strain evidence="2 3">AX-7</strain>
    </source>
</reference>
<dbReference type="InterPro" id="IPR015217">
    <property type="entry name" value="Invasin_dom_3"/>
</dbReference>
<dbReference type="Pfam" id="PF09134">
    <property type="entry name" value="Invasin_D3"/>
    <property type="match status" value="1"/>
</dbReference>
<dbReference type="InterPro" id="IPR008964">
    <property type="entry name" value="Invasin/intimin_cell_adhesion"/>
</dbReference>
<dbReference type="Gene3D" id="2.60.40.10">
    <property type="entry name" value="Immunoglobulins"/>
    <property type="match status" value="1"/>
</dbReference>
<dbReference type="EMBL" id="AP025739">
    <property type="protein sequence ID" value="BDI28310.1"/>
    <property type="molecule type" value="Genomic_DNA"/>
</dbReference>
<evidence type="ECO:0000313" key="2">
    <source>
        <dbReference type="EMBL" id="BDI28310.1"/>
    </source>
</evidence>
<dbReference type="InterPro" id="IPR013783">
    <property type="entry name" value="Ig-like_fold"/>
</dbReference>
<evidence type="ECO:0000259" key="1">
    <source>
        <dbReference type="Pfam" id="PF09134"/>
    </source>
</evidence>
<evidence type="ECO:0000313" key="3">
    <source>
        <dbReference type="Proteomes" id="UP000287394"/>
    </source>
</evidence>
<dbReference type="KEGG" id="ccot:CCAX7_003610"/>